<evidence type="ECO:0000313" key="3">
    <source>
        <dbReference type="Proteomes" id="UP001159363"/>
    </source>
</evidence>
<comment type="caution">
    <text evidence="2">The sequence shown here is derived from an EMBL/GenBank/DDBJ whole genome shotgun (WGS) entry which is preliminary data.</text>
</comment>
<accession>A0ABQ9H068</accession>
<dbReference type="InterPro" id="IPR023165">
    <property type="entry name" value="rRNA_Ade_diMease-like_C"/>
</dbReference>
<evidence type="ECO:0000313" key="2">
    <source>
        <dbReference type="EMBL" id="KAJ8877682.1"/>
    </source>
</evidence>
<dbReference type="EMBL" id="JARBHB010000008">
    <property type="protein sequence ID" value="KAJ8877682.1"/>
    <property type="molecule type" value="Genomic_DNA"/>
</dbReference>
<name>A0ABQ9H068_9NEOP</name>
<evidence type="ECO:0000256" key="1">
    <source>
        <dbReference type="SAM" id="MobiDB-lite"/>
    </source>
</evidence>
<keyword evidence="3" id="KW-1185">Reference proteome</keyword>
<gene>
    <name evidence="2" type="ORF">PR048_022137</name>
</gene>
<dbReference type="Gene3D" id="1.10.8.100">
    <property type="entry name" value="Ribosomal RNA adenine dimethylase-like, domain 2"/>
    <property type="match status" value="1"/>
</dbReference>
<feature type="region of interest" description="Disordered" evidence="1">
    <location>
        <begin position="71"/>
        <end position="92"/>
    </location>
</feature>
<organism evidence="2 3">
    <name type="scientific">Dryococelus australis</name>
    <dbReference type="NCBI Taxonomy" id="614101"/>
    <lineage>
        <taxon>Eukaryota</taxon>
        <taxon>Metazoa</taxon>
        <taxon>Ecdysozoa</taxon>
        <taxon>Arthropoda</taxon>
        <taxon>Hexapoda</taxon>
        <taxon>Insecta</taxon>
        <taxon>Pterygota</taxon>
        <taxon>Neoptera</taxon>
        <taxon>Polyneoptera</taxon>
        <taxon>Phasmatodea</taxon>
        <taxon>Verophasmatodea</taxon>
        <taxon>Anareolatae</taxon>
        <taxon>Phasmatidae</taxon>
        <taxon>Eurycanthinae</taxon>
        <taxon>Dryococelus</taxon>
    </lineage>
</organism>
<proteinExistence type="predicted"/>
<sequence length="92" mass="10636">MHECVFRTLFPVPLRDNLGGQMFRLADVDPQARPFQLTVGEFGRLCKAYEKICQHDPRLFKYNARGSRKDFFDGEDGEQQDEQPLVAQDVCV</sequence>
<dbReference type="Proteomes" id="UP001159363">
    <property type="component" value="Chromosome 7"/>
</dbReference>
<reference evidence="2 3" key="1">
    <citation type="submission" date="2023-02" db="EMBL/GenBank/DDBJ databases">
        <title>LHISI_Scaffold_Assembly.</title>
        <authorList>
            <person name="Stuart O.P."/>
            <person name="Cleave R."/>
            <person name="Magrath M.J.L."/>
            <person name="Mikheyev A.S."/>
        </authorList>
    </citation>
    <scope>NUCLEOTIDE SEQUENCE [LARGE SCALE GENOMIC DNA]</scope>
    <source>
        <strain evidence="2">Daus_M_001</strain>
        <tissue evidence="2">Leg muscle</tissue>
    </source>
</reference>
<protein>
    <submittedName>
        <fullName evidence="2">Uncharacterized protein</fullName>
    </submittedName>
</protein>